<accession>A0A2W7IMV2</accession>
<dbReference type="EMBL" id="QKYU01000009">
    <property type="protein sequence ID" value="PZW46594.1"/>
    <property type="molecule type" value="Genomic_DNA"/>
</dbReference>
<dbReference type="InterPro" id="IPR006140">
    <property type="entry name" value="D-isomer_DH_NAD-bd"/>
</dbReference>
<evidence type="ECO:0000256" key="2">
    <source>
        <dbReference type="ARBA" id="ARBA00023002"/>
    </source>
</evidence>
<evidence type="ECO:0000256" key="4">
    <source>
        <dbReference type="RuleBase" id="RU003719"/>
    </source>
</evidence>
<dbReference type="Pfam" id="PF00389">
    <property type="entry name" value="2-Hacid_dh"/>
    <property type="match status" value="1"/>
</dbReference>
<organism evidence="7 8">
    <name type="scientific">Humitalea rosea</name>
    <dbReference type="NCBI Taxonomy" id="990373"/>
    <lineage>
        <taxon>Bacteria</taxon>
        <taxon>Pseudomonadati</taxon>
        <taxon>Pseudomonadota</taxon>
        <taxon>Alphaproteobacteria</taxon>
        <taxon>Acetobacterales</taxon>
        <taxon>Roseomonadaceae</taxon>
        <taxon>Humitalea</taxon>
    </lineage>
</organism>
<dbReference type="InterPro" id="IPR036291">
    <property type="entry name" value="NAD(P)-bd_dom_sf"/>
</dbReference>
<dbReference type="CDD" id="cd12173">
    <property type="entry name" value="PGDH_4"/>
    <property type="match status" value="1"/>
</dbReference>
<dbReference type="InterPro" id="IPR006139">
    <property type="entry name" value="D-isomer_2_OHA_DH_cat_dom"/>
</dbReference>
<dbReference type="RefSeq" id="WP_111397997.1">
    <property type="nucleotide sequence ID" value="NZ_QKYU01000009.1"/>
</dbReference>
<dbReference type="PANTHER" id="PTHR42789:SF1">
    <property type="entry name" value="D-ISOMER SPECIFIC 2-HYDROXYACID DEHYDROGENASE FAMILY PROTEIN (AFU_ORTHOLOGUE AFUA_6G10090)"/>
    <property type="match status" value="1"/>
</dbReference>
<dbReference type="Proteomes" id="UP000249688">
    <property type="component" value="Unassembled WGS sequence"/>
</dbReference>
<proteinExistence type="inferred from homology"/>
<evidence type="ECO:0000259" key="6">
    <source>
        <dbReference type="Pfam" id="PF02826"/>
    </source>
</evidence>
<gene>
    <name evidence="7" type="ORF">C8P66_10991</name>
</gene>
<name>A0A2W7IMV2_9PROT</name>
<evidence type="ECO:0000313" key="7">
    <source>
        <dbReference type="EMBL" id="PZW46594.1"/>
    </source>
</evidence>
<comment type="similarity">
    <text evidence="1 4">Belongs to the D-isomer specific 2-hydroxyacid dehydrogenase family.</text>
</comment>
<dbReference type="SUPFAM" id="SSF52283">
    <property type="entry name" value="Formate/glycerate dehydrogenase catalytic domain-like"/>
    <property type="match status" value="1"/>
</dbReference>
<dbReference type="Pfam" id="PF02826">
    <property type="entry name" value="2-Hacid_dh_C"/>
    <property type="match status" value="1"/>
</dbReference>
<dbReference type="SUPFAM" id="SSF51735">
    <property type="entry name" value="NAD(P)-binding Rossmann-fold domains"/>
    <property type="match status" value="1"/>
</dbReference>
<evidence type="ECO:0000313" key="8">
    <source>
        <dbReference type="Proteomes" id="UP000249688"/>
    </source>
</evidence>
<reference evidence="7 8" key="1">
    <citation type="submission" date="2018-06" db="EMBL/GenBank/DDBJ databases">
        <title>Genomic Encyclopedia of Archaeal and Bacterial Type Strains, Phase II (KMG-II): from individual species to whole genera.</title>
        <authorList>
            <person name="Goeker M."/>
        </authorList>
    </citation>
    <scope>NUCLEOTIDE SEQUENCE [LARGE SCALE GENOMIC DNA]</scope>
    <source>
        <strain evidence="7 8">DSM 24525</strain>
    </source>
</reference>
<dbReference type="GO" id="GO:0016616">
    <property type="term" value="F:oxidoreductase activity, acting on the CH-OH group of donors, NAD or NADP as acceptor"/>
    <property type="evidence" value="ECO:0007669"/>
    <property type="project" value="InterPro"/>
</dbReference>
<dbReference type="AlphaFoldDB" id="A0A2W7IMV2"/>
<dbReference type="Gene3D" id="3.40.50.720">
    <property type="entry name" value="NAD(P)-binding Rossmann-like Domain"/>
    <property type="match status" value="2"/>
</dbReference>
<evidence type="ECO:0000256" key="1">
    <source>
        <dbReference type="ARBA" id="ARBA00005854"/>
    </source>
</evidence>
<keyword evidence="3" id="KW-0520">NAD</keyword>
<sequence>MPHVLMLRAIHPDAIAALKAGGCTVELLENPDAASLAEALPRAEALTVRLTAITDAVMAAAPNLRIVARHGVGYDSVDIAAATARGIPVTITPDANAQSVAEHAMMMLLACARRTWTYDARLRQFGWGVVPEAPTFDLAGRTILVIGFGRIGGRVARLCAAFGMRVLVHDPYVAQNTVKGAGFEPVKELHAGLAIADMVTLHVPSSPATRRMVNAGFLAGMKPGAAFVNTARGTLVDEAALASALSAGHVGCAGLDVFEEEPITRPIALLGLPNVVISPHSAASTAQGMQRMAMSCADSILACFDGRLDPDVCVNPEVLGRGNA</sequence>
<dbReference type="PANTHER" id="PTHR42789">
    <property type="entry name" value="D-ISOMER SPECIFIC 2-HYDROXYACID DEHYDROGENASE FAMILY PROTEIN (AFU_ORTHOLOGUE AFUA_6G10090)"/>
    <property type="match status" value="1"/>
</dbReference>
<dbReference type="OrthoDB" id="9793626at2"/>
<dbReference type="InterPro" id="IPR050857">
    <property type="entry name" value="D-2-hydroxyacid_DH"/>
</dbReference>
<feature type="domain" description="D-isomer specific 2-hydroxyacid dehydrogenase NAD-binding" evidence="6">
    <location>
        <begin position="105"/>
        <end position="282"/>
    </location>
</feature>
<evidence type="ECO:0000256" key="3">
    <source>
        <dbReference type="ARBA" id="ARBA00023027"/>
    </source>
</evidence>
<keyword evidence="8" id="KW-1185">Reference proteome</keyword>
<protein>
    <submittedName>
        <fullName evidence="7">D-3-phosphoglycerate dehydrogenase</fullName>
    </submittedName>
</protein>
<feature type="domain" description="D-isomer specific 2-hydroxyacid dehydrogenase catalytic" evidence="5">
    <location>
        <begin position="4"/>
        <end position="309"/>
    </location>
</feature>
<dbReference type="GO" id="GO:0051287">
    <property type="term" value="F:NAD binding"/>
    <property type="evidence" value="ECO:0007669"/>
    <property type="project" value="InterPro"/>
</dbReference>
<evidence type="ECO:0000259" key="5">
    <source>
        <dbReference type="Pfam" id="PF00389"/>
    </source>
</evidence>
<comment type="caution">
    <text evidence="7">The sequence shown here is derived from an EMBL/GenBank/DDBJ whole genome shotgun (WGS) entry which is preliminary data.</text>
</comment>
<keyword evidence="2 4" id="KW-0560">Oxidoreductase</keyword>